<dbReference type="Gene3D" id="2.30.29.230">
    <property type="match status" value="1"/>
</dbReference>
<comment type="caution">
    <text evidence="4">The sequence shown here is derived from an EMBL/GenBank/DDBJ whole genome shotgun (WGS) entry which is preliminary data.</text>
</comment>
<dbReference type="PANTHER" id="PTHR22957:SF502">
    <property type="entry name" value="SMALL G PROTEIN SIGNALING MODULATOR 2-RELATED"/>
    <property type="match status" value="1"/>
</dbReference>
<sequence length="685" mass="78119">MDLHDLSDYPDYAASQRQCQDSGINSSLDSDQLSDSGEFEVVYCKENVAIHPSQYVALRITGRLRVIKQSSSLFLTWIPYRDESKLIDSVGHRLSSAATGEDENLYAIKSVSLGDIHSIRRHIPPFGWQHIIVVLLSAFVSAPPGSRAQSASSLCFPMIDLLAMSGLSFPPLYFYTGGVREFLATLKQYVFIVRSADDTNVFRLNGLHDSFQKSLSSLELPRDFSVANRATFHHSHSTVSASSDRMSENGTAVHGSSVDSKYRGRKKHKVLDPAHVLSVQVLEKFSLVTKLARETTTQLFREIQDSRLPLGNKKLQNNLLHATIVGHKTQPKAEDIEGTSVDSKFGRSFLCGKKRKPSLTNVEWRTFLDREGRILDSKALRKRIFYGGVEIDLRKEVWRFLLGYYDYDSTFAEREYLDSMKKLEYESLKSQWKSISEMQARKFTKFRERKGLIEKDVVRTDRSVPYYEGESNPNVTILRDILLTYSFYNFDLGYCQGMSDLLSPILFVIRDESAAFWSFVALMERLGSNFNRDQNGMHTQLFALMKLVELLDPPLHKYFGEADCLNYFFCFRWILIQFKREFEYDEIMQLWEALWTHHLSEHFHLYISVAILKSNREKIMGEGMDFDDLLKFINGLAGEIDLNEIISVAEVLCVSAGEHGAACIPPGTPPSPPVHFDAQPDDQVL</sequence>
<dbReference type="Pfam" id="PF00566">
    <property type="entry name" value="RabGAP-TBC"/>
    <property type="match status" value="1"/>
</dbReference>
<gene>
    <name evidence="4" type="ORF">KSP40_PGU005432</name>
</gene>
<dbReference type="PANTHER" id="PTHR22957">
    <property type="entry name" value="TBC1 DOMAIN FAMILY MEMBER GTPASE-ACTIVATING PROTEIN"/>
    <property type="match status" value="1"/>
</dbReference>
<dbReference type="InterPro" id="IPR000195">
    <property type="entry name" value="Rab-GAP-TBC_dom"/>
</dbReference>
<name>A0ABR2MUL9_9ASPA</name>
<proteinExistence type="predicted"/>
<feature type="region of interest" description="Disordered" evidence="2">
    <location>
        <begin position="237"/>
        <end position="261"/>
    </location>
</feature>
<feature type="compositionally biased region" description="Polar residues" evidence="2">
    <location>
        <begin position="237"/>
        <end position="250"/>
    </location>
</feature>
<accession>A0ABR2MUL9</accession>
<dbReference type="InterPro" id="IPR021935">
    <property type="entry name" value="SGSM1/2_RBD"/>
</dbReference>
<reference evidence="4 5" key="1">
    <citation type="journal article" date="2022" name="Nat. Plants">
        <title>Genomes of leafy and leafless Platanthera orchids illuminate the evolution of mycoheterotrophy.</title>
        <authorList>
            <person name="Li M.H."/>
            <person name="Liu K.W."/>
            <person name="Li Z."/>
            <person name="Lu H.C."/>
            <person name="Ye Q.L."/>
            <person name="Zhang D."/>
            <person name="Wang J.Y."/>
            <person name="Li Y.F."/>
            <person name="Zhong Z.M."/>
            <person name="Liu X."/>
            <person name="Yu X."/>
            <person name="Liu D.K."/>
            <person name="Tu X.D."/>
            <person name="Liu B."/>
            <person name="Hao Y."/>
            <person name="Liao X.Y."/>
            <person name="Jiang Y.T."/>
            <person name="Sun W.H."/>
            <person name="Chen J."/>
            <person name="Chen Y.Q."/>
            <person name="Ai Y."/>
            <person name="Zhai J.W."/>
            <person name="Wu S.S."/>
            <person name="Zhou Z."/>
            <person name="Hsiao Y.Y."/>
            <person name="Wu W.L."/>
            <person name="Chen Y.Y."/>
            <person name="Lin Y.F."/>
            <person name="Hsu J.L."/>
            <person name="Li C.Y."/>
            <person name="Wang Z.W."/>
            <person name="Zhao X."/>
            <person name="Zhong W.Y."/>
            <person name="Ma X.K."/>
            <person name="Ma L."/>
            <person name="Huang J."/>
            <person name="Chen G.Z."/>
            <person name="Huang M.Z."/>
            <person name="Huang L."/>
            <person name="Peng D.H."/>
            <person name="Luo Y.B."/>
            <person name="Zou S.Q."/>
            <person name="Chen S.P."/>
            <person name="Lan S."/>
            <person name="Tsai W.C."/>
            <person name="Van de Peer Y."/>
            <person name="Liu Z.J."/>
        </authorList>
    </citation>
    <scope>NUCLEOTIDE SEQUENCE [LARGE SCALE GENOMIC DNA]</scope>
    <source>
        <strain evidence="4">Lor288</strain>
    </source>
</reference>
<evidence type="ECO:0000256" key="2">
    <source>
        <dbReference type="SAM" id="MobiDB-lite"/>
    </source>
</evidence>
<evidence type="ECO:0000313" key="5">
    <source>
        <dbReference type="Proteomes" id="UP001412067"/>
    </source>
</evidence>
<evidence type="ECO:0000313" key="4">
    <source>
        <dbReference type="EMBL" id="KAK8967904.1"/>
    </source>
</evidence>
<evidence type="ECO:0000256" key="1">
    <source>
        <dbReference type="ARBA" id="ARBA00022468"/>
    </source>
</evidence>
<keyword evidence="1" id="KW-0343">GTPase activation</keyword>
<dbReference type="Proteomes" id="UP001412067">
    <property type="component" value="Unassembled WGS sequence"/>
</dbReference>
<dbReference type="Gene3D" id="1.10.8.270">
    <property type="entry name" value="putative rabgap domain of human tbc1 domain family member 14 like domains"/>
    <property type="match status" value="1"/>
</dbReference>
<dbReference type="PROSITE" id="PS50086">
    <property type="entry name" value="TBC_RABGAP"/>
    <property type="match status" value="1"/>
</dbReference>
<dbReference type="SMART" id="SM00164">
    <property type="entry name" value="TBC"/>
    <property type="match status" value="1"/>
</dbReference>
<dbReference type="InterPro" id="IPR035969">
    <property type="entry name" value="Rab-GAP_TBC_sf"/>
</dbReference>
<feature type="domain" description="Rab-GAP TBC" evidence="3">
    <location>
        <begin position="388"/>
        <end position="598"/>
    </location>
</feature>
<organism evidence="4 5">
    <name type="scientific">Platanthera guangdongensis</name>
    <dbReference type="NCBI Taxonomy" id="2320717"/>
    <lineage>
        <taxon>Eukaryota</taxon>
        <taxon>Viridiplantae</taxon>
        <taxon>Streptophyta</taxon>
        <taxon>Embryophyta</taxon>
        <taxon>Tracheophyta</taxon>
        <taxon>Spermatophyta</taxon>
        <taxon>Magnoliopsida</taxon>
        <taxon>Liliopsida</taxon>
        <taxon>Asparagales</taxon>
        <taxon>Orchidaceae</taxon>
        <taxon>Orchidoideae</taxon>
        <taxon>Orchideae</taxon>
        <taxon>Orchidinae</taxon>
        <taxon>Platanthera</taxon>
    </lineage>
</organism>
<dbReference type="SUPFAM" id="SSF47923">
    <property type="entry name" value="Ypt/Rab-GAP domain of gyp1p"/>
    <property type="match status" value="2"/>
</dbReference>
<keyword evidence="5" id="KW-1185">Reference proteome</keyword>
<evidence type="ECO:0000259" key="3">
    <source>
        <dbReference type="PROSITE" id="PS50086"/>
    </source>
</evidence>
<protein>
    <recommendedName>
        <fullName evidence="3">Rab-GAP TBC domain-containing protein</fullName>
    </recommendedName>
</protein>
<dbReference type="Pfam" id="PF12068">
    <property type="entry name" value="PH_RBD"/>
    <property type="match status" value="1"/>
</dbReference>
<dbReference type="Gene3D" id="1.10.472.80">
    <property type="entry name" value="Ypt/Rab-GAP domain of gyp1p, domain 3"/>
    <property type="match status" value="1"/>
</dbReference>
<dbReference type="EMBL" id="JBBWWR010000004">
    <property type="protein sequence ID" value="KAK8967904.1"/>
    <property type="molecule type" value="Genomic_DNA"/>
</dbReference>